<name>A0A8T0IC81_CERPU</name>
<gene>
    <name evidence="2" type="ORF">KC19_4G143100</name>
</gene>
<proteinExistence type="predicted"/>
<evidence type="ECO:0000313" key="2">
    <source>
        <dbReference type="EMBL" id="KAG0580038.1"/>
    </source>
</evidence>
<feature type="compositionally biased region" description="Basic and acidic residues" evidence="1">
    <location>
        <begin position="81"/>
        <end position="90"/>
    </location>
</feature>
<dbReference type="EMBL" id="CM026424">
    <property type="protein sequence ID" value="KAG0580038.1"/>
    <property type="molecule type" value="Genomic_DNA"/>
</dbReference>
<protein>
    <submittedName>
        <fullName evidence="2">Uncharacterized protein</fullName>
    </submittedName>
</protein>
<keyword evidence="3" id="KW-1185">Reference proteome</keyword>
<reference evidence="2" key="1">
    <citation type="submission" date="2020-06" db="EMBL/GenBank/DDBJ databases">
        <title>WGS assembly of Ceratodon purpureus strain R40.</title>
        <authorList>
            <person name="Carey S.B."/>
            <person name="Jenkins J."/>
            <person name="Shu S."/>
            <person name="Lovell J.T."/>
            <person name="Sreedasyam A."/>
            <person name="Maumus F."/>
            <person name="Tiley G.P."/>
            <person name="Fernandez-Pozo N."/>
            <person name="Barry K."/>
            <person name="Chen C."/>
            <person name="Wang M."/>
            <person name="Lipzen A."/>
            <person name="Daum C."/>
            <person name="Saski C.A."/>
            <person name="Payton A.C."/>
            <person name="Mcbreen J.C."/>
            <person name="Conrad R.E."/>
            <person name="Kollar L.M."/>
            <person name="Olsson S."/>
            <person name="Huttunen S."/>
            <person name="Landis J.B."/>
            <person name="Wickett N.J."/>
            <person name="Johnson M.G."/>
            <person name="Rensing S.A."/>
            <person name="Grimwood J."/>
            <person name="Schmutz J."/>
            <person name="Mcdaniel S.F."/>
        </authorList>
    </citation>
    <scope>NUCLEOTIDE SEQUENCE</scope>
    <source>
        <strain evidence="2">R40</strain>
    </source>
</reference>
<comment type="caution">
    <text evidence="2">The sequence shown here is derived from an EMBL/GenBank/DDBJ whole genome shotgun (WGS) entry which is preliminary data.</text>
</comment>
<dbReference type="AlphaFoldDB" id="A0A8T0IC81"/>
<evidence type="ECO:0000256" key="1">
    <source>
        <dbReference type="SAM" id="MobiDB-lite"/>
    </source>
</evidence>
<sequence length="90" mass="10037">MYKKQKTESVSILLFILFIKPDNLVTSEVQINGNSAQNGLKKKCPKKPVNTSSTFCFFPDTDVNPPPEPRNPHCHSQCTPKEAHSHSSTP</sequence>
<organism evidence="2 3">
    <name type="scientific">Ceratodon purpureus</name>
    <name type="common">Fire moss</name>
    <name type="synonym">Dicranum purpureum</name>
    <dbReference type="NCBI Taxonomy" id="3225"/>
    <lineage>
        <taxon>Eukaryota</taxon>
        <taxon>Viridiplantae</taxon>
        <taxon>Streptophyta</taxon>
        <taxon>Embryophyta</taxon>
        <taxon>Bryophyta</taxon>
        <taxon>Bryophytina</taxon>
        <taxon>Bryopsida</taxon>
        <taxon>Dicranidae</taxon>
        <taxon>Pseudoditrichales</taxon>
        <taxon>Ditrichaceae</taxon>
        <taxon>Ceratodon</taxon>
    </lineage>
</organism>
<dbReference type="Proteomes" id="UP000822688">
    <property type="component" value="Chromosome 4"/>
</dbReference>
<accession>A0A8T0IC81</accession>
<feature type="region of interest" description="Disordered" evidence="1">
    <location>
        <begin position="66"/>
        <end position="90"/>
    </location>
</feature>
<evidence type="ECO:0000313" key="3">
    <source>
        <dbReference type="Proteomes" id="UP000822688"/>
    </source>
</evidence>